<gene>
    <name evidence="2" type="ORF">D8M05_19830</name>
</gene>
<dbReference type="AlphaFoldDB" id="A0A494YR02"/>
<name>A0A494YR02_9BACI</name>
<dbReference type="Proteomes" id="UP000281813">
    <property type="component" value="Unassembled WGS sequence"/>
</dbReference>
<dbReference type="RefSeq" id="WP_121134830.1">
    <property type="nucleotide sequence ID" value="NZ_JBHUFK010000068.1"/>
</dbReference>
<evidence type="ECO:0000313" key="2">
    <source>
        <dbReference type="EMBL" id="RKQ11302.1"/>
    </source>
</evidence>
<evidence type="ECO:0000256" key="1">
    <source>
        <dbReference type="SAM" id="Coils"/>
    </source>
</evidence>
<feature type="coiled-coil region" evidence="1">
    <location>
        <begin position="70"/>
        <end position="97"/>
    </location>
</feature>
<reference evidence="2 3" key="1">
    <citation type="journal article" date="2015" name="Antonie Van Leeuwenhoek">
        <title>Oceanobacillus bengalensis sp. nov., a bacterium isolated from seawater of the Bay of Bengal.</title>
        <authorList>
            <person name="Yongchang O."/>
            <person name="Xiang W."/>
            <person name="Wang G."/>
        </authorList>
    </citation>
    <scope>NUCLEOTIDE SEQUENCE [LARGE SCALE GENOMIC DNA]</scope>
    <source>
        <strain evidence="2 3">MCCC 1K00260</strain>
    </source>
</reference>
<keyword evidence="1" id="KW-0175">Coiled coil</keyword>
<comment type="caution">
    <text evidence="2">The sequence shown here is derived from an EMBL/GenBank/DDBJ whole genome shotgun (WGS) entry which is preliminary data.</text>
</comment>
<organism evidence="2 3">
    <name type="scientific">Oceanobacillus bengalensis</name>
    <dbReference type="NCBI Taxonomy" id="1435466"/>
    <lineage>
        <taxon>Bacteria</taxon>
        <taxon>Bacillati</taxon>
        <taxon>Bacillota</taxon>
        <taxon>Bacilli</taxon>
        <taxon>Bacillales</taxon>
        <taxon>Bacillaceae</taxon>
        <taxon>Oceanobacillus</taxon>
    </lineage>
</organism>
<protein>
    <submittedName>
        <fullName evidence="2">Uncharacterized protein</fullName>
    </submittedName>
</protein>
<accession>A0A494YR02</accession>
<keyword evidence="3" id="KW-1185">Reference proteome</keyword>
<sequence>MSSFTAKEATKYFRSYEVKCDEALVQEWLNNTNTRQINALVTEKHVWEFTDWWRRKGTAYEEGIDDKTKIERLLIEIQRLEKENDTIRKEKTLLELDLGISPFD</sequence>
<dbReference type="OrthoDB" id="2940764at2"/>
<dbReference type="EMBL" id="RBZO01000066">
    <property type="protein sequence ID" value="RKQ11302.1"/>
    <property type="molecule type" value="Genomic_DNA"/>
</dbReference>
<proteinExistence type="predicted"/>
<evidence type="ECO:0000313" key="3">
    <source>
        <dbReference type="Proteomes" id="UP000281813"/>
    </source>
</evidence>